<sequence length="39" mass="4701">MIHFDEEKNEIVLYTVSVDDTHNIREEEFDGARLDIPYF</sequence>
<keyword evidence="2" id="KW-1185">Reference proteome</keyword>
<evidence type="ECO:0000313" key="1">
    <source>
        <dbReference type="EMBL" id="AJQ94767.1"/>
    </source>
</evidence>
<dbReference type="HOGENOM" id="CLU_3310520_0_0_6"/>
<dbReference type="Proteomes" id="UP000032266">
    <property type="component" value="Chromosome"/>
</dbReference>
<evidence type="ECO:0000313" key="2">
    <source>
        <dbReference type="Proteomes" id="UP000032266"/>
    </source>
</evidence>
<dbReference type="EMBL" id="CP007142">
    <property type="protein sequence ID" value="AJQ94767.1"/>
    <property type="molecule type" value="Genomic_DNA"/>
</dbReference>
<proteinExistence type="predicted"/>
<name>A0A0C5VJG7_9GAMM</name>
<reference evidence="1 2" key="1">
    <citation type="submission" date="2014-01" db="EMBL/GenBank/DDBJ databases">
        <title>Full genme sequencing of cellulolytic bacterium Gynuella sunshinyii YC6258T gen. nov., sp. nov.</title>
        <authorList>
            <person name="Khan H."/>
            <person name="Chung E.J."/>
            <person name="Chung Y.R."/>
        </authorList>
    </citation>
    <scope>NUCLEOTIDE SEQUENCE [LARGE SCALE GENOMIC DNA]</scope>
    <source>
        <strain evidence="1 2">YC6258</strain>
    </source>
</reference>
<organism evidence="1 2">
    <name type="scientific">Gynuella sunshinyii YC6258</name>
    <dbReference type="NCBI Taxonomy" id="1445510"/>
    <lineage>
        <taxon>Bacteria</taxon>
        <taxon>Pseudomonadati</taxon>
        <taxon>Pseudomonadota</taxon>
        <taxon>Gammaproteobacteria</taxon>
        <taxon>Oceanospirillales</taxon>
        <taxon>Saccharospirillaceae</taxon>
        <taxon>Gynuella</taxon>
    </lineage>
</organism>
<gene>
    <name evidence="1" type="ORF">YC6258_02729</name>
</gene>
<dbReference type="KEGG" id="gsn:YC6258_02729"/>
<protein>
    <submittedName>
        <fullName evidence="1">Uncharacterized protein</fullName>
    </submittedName>
</protein>
<dbReference type="AlphaFoldDB" id="A0A0C5VJG7"/>
<dbReference type="STRING" id="1445510.YC6258_02729"/>
<accession>A0A0C5VJG7</accession>